<dbReference type="Proteomes" id="UP000654075">
    <property type="component" value="Unassembled WGS sequence"/>
</dbReference>
<gene>
    <name evidence="1" type="ORF">PGLA1383_LOCUS44496</name>
</gene>
<sequence length="359" mass="39693">MQTNTSLVLVMPFLQARSYSVTLSHLFNPLSPDTAMWSFKTYAMGQTMKDGAWLLPANERDSSSNYAGPATYIHFVMAQATTNLGTPFFDAARASRGAETLNMLENSKVNAELRVVFTAYPRPVNSGQYLLLYSPPGYEFLAGAHSNLEDMIPHSAETLSLSTPDDLAVWDQTHTPSWLLMVFHLVRQRPFCQRLTEHAQKWAPWTGLQRPSECGRSGLGLDSLPLQLLKLQTQLLQLMLVPSYFTESLELEKLRLVEMQRSFDRYQRHSTVHVTPQAKRFVLCGTASRGGYELLRLSDSAGRLPGTDSEANGVAPRTSVTVTVDISPQAGKLVGHIFSVSGTLAGPAHAATVAWWCDS</sequence>
<reference evidence="1" key="1">
    <citation type="submission" date="2021-02" db="EMBL/GenBank/DDBJ databases">
        <authorList>
            <person name="Dougan E. K."/>
            <person name="Rhodes N."/>
            <person name="Thang M."/>
            <person name="Chan C."/>
        </authorList>
    </citation>
    <scope>NUCLEOTIDE SEQUENCE</scope>
</reference>
<evidence type="ECO:0000313" key="1">
    <source>
        <dbReference type="EMBL" id="CAE8627778.1"/>
    </source>
</evidence>
<comment type="caution">
    <text evidence="1">The sequence shown here is derived from an EMBL/GenBank/DDBJ whole genome shotgun (WGS) entry which is preliminary data.</text>
</comment>
<dbReference type="EMBL" id="CAJNNV010029263">
    <property type="protein sequence ID" value="CAE8627778.1"/>
    <property type="molecule type" value="Genomic_DNA"/>
</dbReference>
<organism evidence="1 2">
    <name type="scientific">Polarella glacialis</name>
    <name type="common">Dinoflagellate</name>
    <dbReference type="NCBI Taxonomy" id="89957"/>
    <lineage>
        <taxon>Eukaryota</taxon>
        <taxon>Sar</taxon>
        <taxon>Alveolata</taxon>
        <taxon>Dinophyceae</taxon>
        <taxon>Suessiales</taxon>
        <taxon>Suessiaceae</taxon>
        <taxon>Polarella</taxon>
    </lineage>
</organism>
<proteinExistence type="predicted"/>
<name>A0A813GL59_POLGL</name>
<dbReference type="AlphaFoldDB" id="A0A813GL59"/>
<evidence type="ECO:0000313" key="2">
    <source>
        <dbReference type="Proteomes" id="UP000654075"/>
    </source>
</evidence>
<keyword evidence="2" id="KW-1185">Reference proteome</keyword>
<accession>A0A813GL59</accession>
<protein>
    <submittedName>
        <fullName evidence="1">Uncharacterized protein</fullName>
    </submittedName>
</protein>